<dbReference type="PANTHER" id="PTHR30461">
    <property type="entry name" value="DNA-INVERTASE FROM LAMBDOID PROPHAGE"/>
    <property type="match status" value="1"/>
</dbReference>
<organism evidence="2 3">
    <name type="scientific">Frankia casuarinae (strain DSM 45818 / CECT 9043 / HFP020203 / CcI3)</name>
    <dbReference type="NCBI Taxonomy" id="106370"/>
    <lineage>
        <taxon>Bacteria</taxon>
        <taxon>Bacillati</taxon>
        <taxon>Actinomycetota</taxon>
        <taxon>Actinomycetes</taxon>
        <taxon>Frankiales</taxon>
        <taxon>Frankiaceae</taxon>
        <taxon>Frankia</taxon>
    </lineage>
</organism>
<dbReference type="eggNOG" id="COG1961">
    <property type="taxonomic scope" value="Bacteria"/>
</dbReference>
<feature type="domain" description="Recombinase" evidence="1">
    <location>
        <begin position="192"/>
        <end position="309"/>
    </location>
</feature>
<dbReference type="HOGENOM" id="CLU_010686_18_18_11"/>
<dbReference type="AlphaFoldDB" id="Q2J9Z8"/>
<dbReference type="EMBL" id="CP000249">
    <property type="protein sequence ID" value="ABD11894.1"/>
    <property type="molecule type" value="Genomic_DNA"/>
</dbReference>
<protein>
    <submittedName>
        <fullName evidence="2">Recombinase</fullName>
    </submittedName>
</protein>
<dbReference type="Proteomes" id="UP000001937">
    <property type="component" value="Chromosome"/>
</dbReference>
<reference evidence="2 3" key="1">
    <citation type="journal article" date="2007" name="Genome Res.">
        <title>Genome characteristics of facultatively symbiotic Frankia sp. strains reflect host range and host plant biogeography.</title>
        <authorList>
            <person name="Normand P."/>
            <person name="Lapierre P."/>
            <person name="Tisa L.S."/>
            <person name="Gogarten J.P."/>
            <person name="Alloisio N."/>
            <person name="Bagnarol E."/>
            <person name="Bassi C.A."/>
            <person name="Berry A.M."/>
            <person name="Bickhart D.M."/>
            <person name="Choisne N."/>
            <person name="Couloux A."/>
            <person name="Cournoyer B."/>
            <person name="Cruveiller S."/>
            <person name="Daubin V."/>
            <person name="Demange N."/>
            <person name="Francino M.P."/>
            <person name="Goltsman E."/>
            <person name="Huang Y."/>
            <person name="Kopp O.R."/>
            <person name="Labarre L."/>
            <person name="Lapidus A."/>
            <person name="Lavire C."/>
            <person name="Marechal J."/>
            <person name="Martinez M."/>
            <person name="Mastronunzio J.E."/>
            <person name="Mullin B.C."/>
            <person name="Niemann J."/>
            <person name="Pujic P."/>
            <person name="Rawnsley T."/>
            <person name="Rouy Z."/>
            <person name="Schenowitz C."/>
            <person name="Sellstedt A."/>
            <person name="Tavares F."/>
            <person name="Tomkins J.P."/>
            <person name="Vallenet D."/>
            <person name="Valverde C."/>
            <person name="Wall L.G."/>
            <person name="Wang Y."/>
            <person name="Medigue C."/>
            <person name="Benson D.R."/>
        </authorList>
    </citation>
    <scope>NUCLEOTIDE SEQUENCE [LARGE SCALE GENOMIC DNA]</scope>
    <source>
        <strain evidence="3">DSM 45818 / CECT 9043 / CcI3</strain>
    </source>
</reference>
<gene>
    <name evidence="2" type="ordered locus">Francci3_2529</name>
</gene>
<evidence type="ECO:0000313" key="2">
    <source>
        <dbReference type="EMBL" id="ABD11894.1"/>
    </source>
</evidence>
<dbReference type="PANTHER" id="PTHR30461:SF23">
    <property type="entry name" value="DNA RECOMBINASE-RELATED"/>
    <property type="match status" value="1"/>
</dbReference>
<dbReference type="InterPro" id="IPR011109">
    <property type="entry name" value="DNA_bind_recombinase_dom"/>
</dbReference>
<dbReference type="Pfam" id="PF00239">
    <property type="entry name" value="Resolvase"/>
    <property type="match status" value="1"/>
</dbReference>
<dbReference type="InterPro" id="IPR038109">
    <property type="entry name" value="DNA_bind_recomb_sf"/>
</dbReference>
<dbReference type="InterPro" id="IPR050639">
    <property type="entry name" value="SSR_resolvase"/>
</dbReference>
<dbReference type="Gene3D" id="3.90.1750.20">
    <property type="entry name" value="Putative Large Serine Recombinase, Chain B, Domain 2"/>
    <property type="match status" value="1"/>
</dbReference>
<dbReference type="PROSITE" id="PS51737">
    <property type="entry name" value="RECOMBINASE_DNA_BIND"/>
    <property type="match status" value="1"/>
</dbReference>
<dbReference type="InterPro" id="IPR006119">
    <property type="entry name" value="Resolv_N"/>
</dbReference>
<dbReference type="GO" id="GO:0003677">
    <property type="term" value="F:DNA binding"/>
    <property type="evidence" value="ECO:0007669"/>
    <property type="project" value="InterPro"/>
</dbReference>
<dbReference type="KEGG" id="fra:Francci3_2529"/>
<dbReference type="STRING" id="106370.Francci3_2529"/>
<dbReference type="CDD" id="cd00338">
    <property type="entry name" value="Ser_Recombinase"/>
    <property type="match status" value="1"/>
</dbReference>
<dbReference type="SUPFAM" id="SSF53041">
    <property type="entry name" value="Resolvase-like"/>
    <property type="match status" value="1"/>
</dbReference>
<accession>Q2J9Z8</accession>
<dbReference type="PhylomeDB" id="Q2J9Z8"/>
<dbReference type="InterPro" id="IPR036162">
    <property type="entry name" value="Resolvase-like_N_sf"/>
</dbReference>
<evidence type="ECO:0000259" key="1">
    <source>
        <dbReference type="PROSITE" id="PS51737"/>
    </source>
</evidence>
<dbReference type="SMART" id="SM00857">
    <property type="entry name" value="Resolvase"/>
    <property type="match status" value="1"/>
</dbReference>
<proteinExistence type="predicted"/>
<dbReference type="RefSeq" id="WP_011436936.1">
    <property type="nucleotide sequence ID" value="NC_007777.1"/>
</dbReference>
<sequence>MTNRYRERLIDPKDLETMPEARKRAVLSGLDINNRQTQLKDCRTFVESRGGVLLDAPYDEPDTSAWKKRRIRQPDGTIIYRVVRPKYEEVLRDLRRGVARNGERLDGIVVADVDRLTRDQRDLEDAIEVVTQYGRPIIDISGSLDLLTDNGRDVARIVVTLKARQSLDTSKRVRRKHLAMAQAGITVGGNRAFGWLADKETKDEPAAALLVAGADQILAGVGLHTICRQWNDLGIASAMGKKWQKPVLRNIYLSPRIVGYRVYGPTSVPLEKRYVVDADGQPVKGQQQPILDLDVWEAVVAKLRDPSRVSKHVHIGGRKYLLSGIICCGFRGRHLMGGYDRRWGKHHYACKAVTAGGCGKVGVTGRHVDDLVSELVLAYLAGRDVEAEVGRWPRAGELAKAEAKIAKLMGAYDRDELPGPYVFPRVREQEQSILHLRAEQAEWLRAHTGPKVTNLAEGWPSLELEQRWEIISTVIEAVVLKAADGPTNRFDPERVEVVWRP</sequence>
<dbReference type="Gene3D" id="3.40.50.1390">
    <property type="entry name" value="Resolvase, N-terminal catalytic domain"/>
    <property type="match status" value="1"/>
</dbReference>
<name>Q2J9Z8_FRACC</name>
<keyword evidence="3" id="KW-1185">Reference proteome</keyword>
<evidence type="ECO:0000313" key="3">
    <source>
        <dbReference type="Proteomes" id="UP000001937"/>
    </source>
</evidence>
<dbReference type="GO" id="GO:0000150">
    <property type="term" value="F:DNA strand exchange activity"/>
    <property type="evidence" value="ECO:0007669"/>
    <property type="project" value="InterPro"/>
</dbReference>
<dbReference type="Pfam" id="PF07508">
    <property type="entry name" value="Recombinase"/>
    <property type="match status" value="1"/>
</dbReference>